<name>F4S1S8_MELLP</name>
<feature type="compositionally biased region" description="Polar residues" evidence="1">
    <location>
        <begin position="62"/>
        <end position="74"/>
    </location>
</feature>
<evidence type="ECO:0000256" key="1">
    <source>
        <dbReference type="SAM" id="MobiDB-lite"/>
    </source>
</evidence>
<dbReference type="KEGG" id="mlr:MELLADRAFT_67100"/>
<feature type="compositionally biased region" description="Low complexity" evidence="1">
    <location>
        <begin position="28"/>
        <end position="51"/>
    </location>
</feature>
<dbReference type="AlphaFoldDB" id="F4S1S8"/>
<dbReference type="GeneID" id="18930766"/>
<organism evidence="3">
    <name type="scientific">Melampsora larici-populina (strain 98AG31 / pathotype 3-4-7)</name>
    <name type="common">Poplar leaf rust fungus</name>
    <dbReference type="NCBI Taxonomy" id="747676"/>
    <lineage>
        <taxon>Eukaryota</taxon>
        <taxon>Fungi</taxon>
        <taxon>Dikarya</taxon>
        <taxon>Basidiomycota</taxon>
        <taxon>Pucciniomycotina</taxon>
        <taxon>Pucciniomycetes</taxon>
        <taxon>Pucciniales</taxon>
        <taxon>Melampsoraceae</taxon>
        <taxon>Melampsora</taxon>
    </lineage>
</organism>
<evidence type="ECO:0000313" key="3">
    <source>
        <dbReference type="Proteomes" id="UP000001072"/>
    </source>
</evidence>
<dbReference type="OrthoDB" id="2506678at2759"/>
<dbReference type="HOGENOM" id="CLU_1210072_0_0_1"/>
<dbReference type="Proteomes" id="UP000001072">
    <property type="component" value="Unassembled WGS sequence"/>
</dbReference>
<keyword evidence="3" id="KW-1185">Reference proteome</keyword>
<gene>
    <name evidence="2" type="ORF">MELLADRAFT_67100</name>
</gene>
<accession>F4S1S8</accession>
<reference evidence="3" key="1">
    <citation type="journal article" date="2011" name="Proc. Natl. Acad. Sci. U.S.A.">
        <title>Obligate biotrophy features unraveled by the genomic analysis of rust fungi.</title>
        <authorList>
            <person name="Duplessis S."/>
            <person name="Cuomo C.A."/>
            <person name="Lin Y.-C."/>
            <person name="Aerts A."/>
            <person name="Tisserant E."/>
            <person name="Veneault-Fourrey C."/>
            <person name="Joly D.L."/>
            <person name="Hacquard S."/>
            <person name="Amselem J."/>
            <person name="Cantarel B.L."/>
            <person name="Chiu R."/>
            <person name="Coutinho P.M."/>
            <person name="Feau N."/>
            <person name="Field M."/>
            <person name="Frey P."/>
            <person name="Gelhaye E."/>
            <person name="Goldberg J."/>
            <person name="Grabherr M.G."/>
            <person name="Kodira C.D."/>
            <person name="Kohler A."/>
            <person name="Kuees U."/>
            <person name="Lindquist E.A."/>
            <person name="Lucas S.M."/>
            <person name="Mago R."/>
            <person name="Mauceli E."/>
            <person name="Morin E."/>
            <person name="Murat C."/>
            <person name="Pangilinan J.L."/>
            <person name="Park R."/>
            <person name="Pearson M."/>
            <person name="Quesneville H."/>
            <person name="Rouhier N."/>
            <person name="Sakthikumar S."/>
            <person name="Salamov A.A."/>
            <person name="Schmutz J."/>
            <person name="Selles B."/>
            <person name="Shapiro H."/>
            <person name="Tanguay P."/>
            <person name="Tuskan G.A."/>
            <person name="Henrissat B."/>
            <person name="Van de Peer Y."/>
            <person name="Rouze P."/>
            <person name="Ellis J.G."/>
            <person name="Dodds P.N."/>
            <person name="Schein J.E."/>
            <person name="Zhong S."/>
            <person name="Hamelin R.C."/>
            <person name="Grigoriev I.V."/>
            <person name="Szabo L.J."/>
            <person name="Martin F."/>
        </authorList>
    </citation>
    <scope>NUCLEOTIDE SEQUENCE [LARGE SCALE GENOMIC DNA]</scope>
    <source>
        <strain evidence="3">98AG31 / pathotype 3-4-7</strain>
    </source>
</reference>
<dbReference type="VEuPathDB" id="FungiDB:MELLADRAFT_67100"/>
<dbReference type="InterPro" id="IPR037045">
    <property type="entry name" value="S8pro/Inhibitor_I9_sf"/>
</dbReference>
<proteinExistence type="predicted"/>
<feature type="compositionally biased region" description="Acidic residues" evidence="1">
    <location>
        <begin position="16"/>
        <end position="27"/>
    </location>
</feature>
<sequence length="229" mass="25040">MASETPPTLDTSCPDEAVEPLESEEPETTSTTEIVTASSSTAISSASSPESSDTEAKKEEGSQTSTEGSNNENALHSDEPKNNYISESKSLHPSKFNELIKLFNLNPVSLNPEITEEELNEYERQLKKKGGSIRYKYDSFLLKGFSVSIRDGAIQTLSEDPRIQFIGIDLRLPQESEPLDNAPSIGNGKVNQKAVWTVLQWQSKSALGKKSGLSEGTKAYFEELKGFTG</sequence>
<dbReference type="EMBL" id="GL883138">
    <property type="protein sequence ID" value="EGG01428.1"/>
    <property type="molecule type" value="Genomic_DNA"/>
</dbReference>
<dbReference type="InParanoid" id="F4S1S8"/>
<evidence type="ECO:0000313" key="2">
    <source>
        <dbReference type="EMBL" id="EGG01428.1"/>
    </source>
</evidence>
<dbReference type="RefSeq" id="XP_007415278.1">
    <property type="nucleotide sequence ID" value="XM_007415216.1"/>
</dbReference>
<dbReference type="Gene3D" id="3.30.70.80">
    <property type="entry name" value="Peptidase S8 propeptide/proteinase inhibitor I9"/>
    <property type="match status" value="1"/>
</dbReference>
<dbReference type="SUPFAM" id="SSF54897">
    <property type="entry name" value="Protease propeptides/inhibitors"/>
    <property type="match status" value="1"/>
</dbReference>
<protein>
    <submittedName>
        <fullName evidence="2">Uncharacterized protein</fullName>
    </submittedName>
</protein>
<feature type="region of interest" description="Disordered" evidence="1">
    <location>
        <begin position="1"/>
        <end position="88"/>
    </location>
</feature>
<feature type="compositionally biased region" description="Polar residues" evidence="1">
    <location>
        <begin position="1"/>
        <end position="11"/>
    </location>
</feature>